<dbReference type="eggNOG" id="COG1216">
    <property type="taxonomic scope" value="Bacteria"/>
</dbReference>
<keyword evidence="7" id="KW-1185">Reference proteome</keyword>
<organism evidence="6 7">
    <name type="scientific">Methylobacterium oryzae CBMB20</name>
    <dbReference type="NCBI Taxonomy" id="693986"/>
    <lineage>
        <taxon>Bacteria</taxon>
        <taxon>Pseudomonadati</taxon>
        <taxon>Pseudomonadota</taxon>
        <taxon>Alphaproteobacteria</taxon>
        <taxon>Hyphomicrobiales</taxon>
        <taxon>Methylobacteriaceae</taxon>
        <taxon>Methylobacterium</taxon>
    </lineage>
</organism>
<dbReference type="STRING" id="693986.MOC_3753"/>
<feature type="transmembrane region" description="Helical" evidence="4">
    <location>
        <begin position="257"/>
        <end position="280"/>
    </location>
</feature>
<dbReference type="HOGENOM" id="CLU_070021_0_0_5"/>
<sequence length="347" mass="38479">MGDVRPKESFDTELAMKLTIGIKVFNEAARIGRAIETALEAAAPYGGEVLIADSGSTDGTLEIALRYDVKIVQLANPAERSCGAGAQLAYMFARGEFFYLLDGDMEIDPSFLPCAIPFLETHPDFAGVGGRVEEANVENHEFRTRKINAERRCAYYPRLIDRLDCGGLYRVSAVKQSGYFADRNLKSFEEFELASRLIADGWKLTRLDVPAVVHYGHTSESYKLLRARFLSGYANGVGQVSRAILARPRSRQALSKLTQFWTCAVVVIWWAAILTLTVLAVSDWHYLAYLLVAIVLPVLFLMLRRGSVQAGLYSFVAWNTVAIGFFAGFAASRRSPTERLEAVIIRG</sequence>
<dbReference type="KEGG" id="mor:MOC_3753"/>
<keyword evidence="2" id="KW-0328">Glycosyltransferase</keyword>
<dbReference type="EMBL" id="CP003811">
    <property type="protein sequence ID" value="AIQ91508.1"/>
    <property type="molecule type" value="Genomic_DNA"/>
</dbReference>
<keyword evidence="4" id="KW-0472">Membrane</keyword>
<evidence type="ECO:0000313" key="7">
    <source>
        <dbReference type="Proteomes" id="UP000029492"/>
    </source>
</evidence>
<evidence type="ECO:0000256" key="4">
    <source>
        <dbReference type="SAM" id="Phobius"/>
    </source>
</evidence>
<reference evidence="6 7" key="1">
    <citation type="journal article" date="2014" name="PLoS ONE">
        <title>Genome Information of Methylobacterium oryzae, a Plant-Probiotic Methylotroph in the Phyllosphere.</title>
        <authorList>
            <person name="Kwak M.J."/>
            <person name="Jeong H."/>
            <person name="Madhaiyan M."/>
            <person name="Lee Y."/>
            <person name="Sa T.M."/>
            <person name="Oh T.K."/>
            <person name="Kim J.F."/>
        </authorList>
    </citation>
    <scope>NUCLEOTIDE SEQUENCE [LARGE SCALE GENOMIC DNA]</scope>
    <source>
        <strain evidence="6 7">CBMB20</strain>
    </source>
</reference>
<evidence type="ECO:0000259" key="5">
    <source>
        <dbReference type="Pfam" id="PF00535"/>
    </source>
</evidence>
<feature type="transmembrane region" description="Helical" evidence="4">
    <location>
        <begin position="286"/>
        <end position="303"/>
    </location>
</feature>
<gene>
    <name evidence="6" type="ORF">MOC_3753</name>
</gene>
<protein>
    <submittedName>
        <fullName evidence="6">Glycosyltransferase protein</fullName>
    </submittedName>
</protein>
<keyword evidence="3" id="KW-0808">Transferase</keyword>
<evidence type="ECO:0000313" key="6">
    <source>
        <dbReference type="EMBL" id="AIQ91508.1"/>
    </source>
</evidence>
<dbReference type="InterPro" id="IPR029044">
    <property type="entry name" value="Nucleotide-diphossugar_trans"/>
</dbReference>
<feature type="transmembrane region" description="Helical" evidence="4">
    <location>
        <begin position="310"/>
        <end position="331"/>
    </location>
</feature>
<feature type="domain" description="Glycosyltransferase 2-like" evidence="5">
    <location>
        <begin position="20"/>
        <end position="176"/>
    </location>
</feature>
<dbReference type="Proteomes" id="UP000029492">
    <property type="component" value="Chromosome"/>
</dbReference>
<dbReference type="AlphaFoldDB" id="A0A089P0E5"/>
<dbReference type="Pfam" id="PF00535">
    <property type="entry name" value="Glycos_transf_2"/>
    <property type="match status" value="1"/>
</dbReference>
<dbReference type="SUPFAM" id="SSF53448">
    <property type="entry name" value="Nucleotide-diphospho-sugar transferases"/>
    <property type="match status" value="1"/>
</dbReference>
<dbReference type="PANTHER" id="PTHR43630:SF1">
    <property type="entry name" value="POLY-BETA-1,6-N-ACETYL-D-GLUCOSAMINE SYNTHASE"/>
    <property type="match status" value="1"/>
</dbReference>
<evidence type="ECO:0000256" key="2">
    <source>
        <dbReference type="ARBA" id="ARBA00022676"/>
    </source>
</evidence>
<keyword evidence="4" id="KW-1133">Transmembrane helix</keyword>
<proteinExistence type="inferred from homology"/>
<name>A0A089P0E5_9HYPH</name>
<dbReference type="GO" id="GO:0016757">
    <property type="term" value="F:glycosyltransferase activity"/>
    <property type="evidence" value="ECO:0007669"/>
    <property type="project" value="UniProtKB-KW"/>
</dbReference>
<dbReference type="InterPro" id="IPR001173">
    <property type="entry name" value="Glyco_trans_2-like"/>
</dbReference>
<dbReference type="PANTHER" id="PTHR43630">
    <property type="entry name" value="POLY-BETA-1,6-N-ACETYL-D-GLUCOSAMINE SYNTHASE"/>
    <property type="match status" value="1"/>
</dbReference>
<evidence type="ECO:0000256" key="1">
    <source>
        <dbReference type="ARBA" id="ARBA00006739"/>
    </source>
</evidence>
<evidence type="ECO:0000256" key="3">
    <source>
        <dbReference type="ARBA" id="ARBA00022679"/>
    </source>
</evidence>
<keyword evidence="4" id="KW-0812">Transmembrane</keyword>
<comment type="similarity">
    <text evidence="1">Belongs to the glycosyltransferase 2 family.</text>
</comment>
<accession>A0A089P0E5</accession>
<dbReference type="Gene3D" id="3.90.550.10">
    <property type="entry name" value="Spore Coat Polysaccharide Biosynthesis Protein SpsA, Chain A"/>
    <property type="match status" value="1"/>
</dbReference>